<protein>
    <submittedName>
        <fullName evidence="1">Uncharacterized protein</fullName>
    </submittedName>
</protein>
<sequence>MSDCHLCDLLCAFEDTGRRKADGRLSDDIVQKSKHPVIQGETRMPVLP</sequence>
<reference evidence="1 2" key="1">
    <citation type="journal article" date="2016" name="Gut Pathog.">
        <title>Whole genome sequencing of "Faecalibaculum rodentium" ALO17, isolated from C57BL/6J laboratory mouse feces.</title>
        <authorList>
            <person name="Lim S."/>
            <person name="Chang D.H."/>
            <person name="Ahn S."/>
            <person name="Kim B.C."/>
        </authorList>
    </citation>
    <scope>NUCLEOTIDE SEQUENCE [LARGE SCALE GENOMIC DNA]</scope>
    <source>
        <strain evidence="1 2">Alo17</strain>
    </source>
</reference>
<evidence type="ECO:0000313" key="1">
    <source>
        <dbReference type="EMBL" id="AMK55474.1"/>
    </source>
</evidence>
<dbReference type="STRING" id="1702221.AALO17_23400"/>
<dbReference type="Proteomes" id="UP000069771">
    <property type="component" value="Chromosome"/>
</dbReference>
<dbReference type="EMBL" id="CP011391">
    <property type="protein sequence ID" value="AMK55474.1"/>
    <property type="molecule type" value="Genomic_DNA"/>
</dbReference>
<proteinExistence type="predicted"/>
<name>A0A140DXU7_9FIRM</name>
<gene>
    <name evidence="1" type="ORF">AALO17_23400</name>
</gene>
<dbReference type="KEGG" id="fro:AALO17_23400"/>
<organism evidence="1 2">
    <name type="scientific">Faecalibaculum rodentium</name>
    <dbReference type="NCBI Taxonomy" id="1702221"/>
    <lineage>
        <taxon>Bacteria</taxon>
        <taxon>Bacillati</taxon>
        <taxon>Bacillota</taxon>
        <taxon>Erysipelotrichia</taxon>
        <taxon>Erysipelotrichales</taxon>
        <taxon>Erysipelotrichaceae</taxon>
        <taxon>Faecalibaculum</taxon>
    </lineage>
</organism>
<dbReference type="AlphaFoldDB" id="A0A140DXU7"/>
<accession>A0A140DXU7</accession>
<evidence type="ECO:0000313" key="2">
    <source>
        <dbReference type="Proteomes" id="UP000069771"/>
    </source>
</evidence>
<keyword evidence="2" id="KW-1185">Reference proteome</keyword>